<keyword evidence="1" id="KW-0732">Signal</keyword>
<protein>
    <submittedName>
        <fullName evidence="2">Uncharacterized protein</fullName>
    </submittedName>
</protein>
<dbReference type="InterPro" id="IPR038213">
    <property type="entry name" value="IFI6/IFI27-like_sf"/>
</dbReference>
<sequence length="206" mass="23482">MLLVVVIAMVLFNLEAVSELLSEAWHAVPSPILEVSTDLILIAWDVTASISRAILSIAWASYETAVRHPRIVGLLLILGSLPCLHHQQMQENRLEFLRSLGFDEPGVRYDSYASHYQSSHYRGRITRDSKFARYQSYGARSIQPPYGMDSYHCDDCELEEWSQRWDDTPFEDDRSMPTLWGSIGWGLLITGLVVFTKYLPELGIDT</sequence>
<proteinExistence type="predicted"/>
<organism evidence="2 3">
    <name type="scientific">Galerina marginata (strain CBS 339.88)</name>
    <dbReference type="NCBI Taxonomy" id="685588"/>
    <lineage>
        <taxon>Eukaryota</taxon>
        <taxon>Fungi</taxon>
        <taxon>Dikarya</taxon>
        <taxon>Basidiomycota</taxon>
        <taxon>Agaricomycotina</taxon>
        <taxon>Agaricomycetes</taxon>
        <taxon>Agaricomycetidae</taxon>
        <taxon>Agaricales</taxon>
        <taxon>Agaricineae</taxon>
        <taxon>Strophariaceae</taxon>
        <taxon>Galerina</taxon>
    </lineage>
</organism>
<evidence type="ECO:0000256" key="1">
    <source>
        <dbReference type="SAM" id="SignalP"/>
    </source>
</evidence>
<dbReference type="HOGENOM" id="CLU_1332018_0_0_1"/>
<feature type="signal peptide" evidence="1">
    <location>
        <begin position="1"/>
        <end position="16"/>
    </location>
</feature>
<feature type="chain" id="PRO_5001646929" evidence="1">
    <location>
        <begin position="17"/>
        <end position="206"/>
    </location>
</feature>
<dbReference type="Proteomes" id="UP000027222">
    <property type="component" value="Unassembled WGS sequence"/>
</dbReference>
<keyword evidence="3" id="KW-1185">Reference proteome</keyword>
<dbReference type="OrthoDB" id="440424at2759"/>
<gene>
    <name evidence="2" type="ORF">GALMADRAFT_238920</name>
</gene>
<evidence type="ECO:0000313" key="2">
    <source>
        <dbReference type="EMBL" id="KDR83096.1"/>
    </source>
</evidence>
<name>A0A067TIX3_GALM3</name>
<reference evidence="3" key="1">
    <citation type="journal article" date="2014" name="Proc. Natl. Acad. Sci. U.S.A.">
        <title>Extensive sampling of basidiomycete genomes demonstrates inadequacy of the white-rot/brown-rot paradigm for wood decay fungi.</title>
        <authorList>
            <person name="Riley R."/>
            <person name="Salamov A.A."/>
            <person name="Brown D.W."/>
            <person name="Nagy L.G."/>
            <person name="Floudas D."/>
            <person name="Held B.W."/>
            <person name="Levasseur A."/>
            <person name="Lombard V."/>
            <person name="Morin E."/>
            <person name="Otillar R."/>
            <person name="Lindquist E.A."/>
            <person name="Sun H."/>
            <person name="LaButti K.M."/>
            <person name="Schmutz J."/>
            <person name="Jabbour D."/>
            <person name="Luo H."/>
            <person name="Baker S.E."/>
            <person name="Pisabarro A.G."/>
            <person name="Walton J.D."/>
            <person name="Blanchette R.A."/>
            <person name="Henrissat B."/>
            <person name="Martin F."/>
            <person name="Cullen D."/>
            <person name="Hibbett D.S."/>
            <person name="Grigoriev I.V."/>
        </authorList>
    </citation>
    <scope>NUCLEOTIDE SEQUENCE [LARGE SCALE GENOMIC DNA]</scope>
    <source>
        <strain evidence="3">CBS 339.88</strain>
    </source>
</reference>
<dbReference type="Gene3D" id="6.10.110.10">
    <property type="match status" value="1"/>
</dbReference>
<evidence type="ECO:0000313" key="3">
    <source>
        <dbReference type="Proteomes" id="UP000027222"/>
    </source>
</evidence>
<dbReference type="AlphaFoldDB" id="A0A067TIX3"/>
<accession>A0A067TIX3</accession>
<dbReference type="EMBL" id="KL142369">
    <property type="protein sequence ID" value="KDR83096.1"/>
    <property type="molecule type" value="Genomic_DNA"/>
</dbReference>